<reference evidence="5" key="2">
    <citation type="submission" date="2022-01" db="EMBL/GenBank/DDBJ databases">
        <authorList>
            <person name="Yamashiro T."/>
            <person name="Shiraishi A."/>
            <person name="Satake H."/>
            <person name="Nakayama K."/>
        </authorList>
    </citation>
    <scope>NUCLEOTIDE SEQUENCE</scope>
</reference>
<dbReference type="InterPro" id="IPR023635">
    <property type="entry name" value="Peptide_deformylase"/>
</dbReference>
<dbReference type="EMBL" id="BQNB010016727">
    <property type="protein sequence ID" value="GJT55092.1"/>
    <property type="molecule type" value="Genomic_DNA"/>
</dbReference>
<evidence type="ECO:0000256" key="2">
    <source>
        <dbReference type="ARBA" id="ARBA00012175"/>
    </source>
</evidence>
<name>A0ABQ5EX94_9ASTR</name>
<keyword evidence="3" id="KW-0809">Transit peptide</keyword>
<comment type="catalytic activity">
    <reaction evidence="3">
        <text>N-terminal N-formyl-L-methionyl-[peptide] + H2O = N-terminal L-methionyl-[peptide] + formate</text>
        <dbReference type="Rhea" id="RHEA:24420"/>
        <dbReference type="Rhea" id="RHEA-COMP:10639"/>
        <dbReference type="Rhea" id="RHEA-COMP:10640"/>
        <dbReference type="ChEBI" id="CHEBI:15377"/>
        <dbReference type="ChEBI" id="CHEBI:15740"/>
        <dbReference type="ChEBI" id="CHEBI:49298"/>
        <dbReference type="ChEBI" id="CHEBI:64731"/>
        <dbReference type="EC" id="3.5.1.88"/>
    </reaction>
</comment>
<evidence type="ECO:0000256" key="3">
    <source>
        <dbReference type="RuleBase" id="RU362111"/>
    </source>
</evidence>
<keyword evidence="6" id="KW-1185">Reference proteome</keyword>
<comment type="similarity">
    <text evidence="1 3">Belongs to the polypeptide deformylase family.</text>
</comment>
<feature type="region of interest" description="Disordered" evidence="4">
    <location>
        <begin position="1"/>
        <end position="26"/>
    </location>
</feature>
<keyword evidence="3" id="KW-0479">Metal-binding</keyword>
<gene>
    <name evidence="5" type="ORF">Tco_0990146</name>
</gene>
<dbReference type="NCBIfam" id="NF001159">
    <property type="entry name" value="PRK00150.1-3"/>
    <property type="match status" value="1"/>
</dbReference>
<keyword evidence="3" id="KW-0378">Hydrolase</keyword>
<dbReference type="CDD" id="cd00487">
    <property type="entry name" value="Pep_deformylase"/>
    <property type="match status" value="1"/>
</dbReference>
<dbReference type="PRINTS" id="PR01576">
    <property type="entry name" value="PDEFORMYLASE"/>
</dbReference>
<evidence type="ECO:0000313" key="6">
    <source>
        <dbReference type="Proteomes" id="UP001151760"/>
    </source>
</evidence>
<keyword evidence="3" id="KW-0648">Protein biosynthesis</keyword>
<comment type="caution">
    <text evidence="5">The sequence shown here is derived from an EMBL/GenBank/DDBJ whole genome shotgun (WGS) entry which is preliminary data.</text>
</comment>
<dbReference type="EC" id="3.5.1.88" evidence="2 3"/>
<dbReference type="PANTHER" id="PTHR10458">
    <property type="entry name" value="PEPTIDE DEFORMYLASE"/>
    <property type="match status" value="1"/>
</dbReference>
<comment type="subcellular location">
    <subcellularLocation>
        <location evidence="3">Plastid</location>
        <location evidence="3">Chloroplast</location>
    </subcellularLocation>
</comment>
<evidence type="ECO:0000313" key="5">
    <source>
        <dbReference type="EMBL" id="GJT55092.1"/>
    </source>
</evidence>
<dbReference type="Gene3D" id="3.90.45.10">
    <property type="entry name" value="Peptide deformylase"/>
    <property type="match status" value="1"/>
</dbReference>
<dbReference type="SUPFAM" id="SSF56420">
    <property type="entry name" value="Peptide deformylase"/>
    <property type="match status" value="1"/>
</dbReference>
<dbReference type="Pfam" id="PF01327">
    <property type="entry name" value="Pep_deformylase"/>
    <property type="match status" value="1"/>
</dbReference>
<comment type="function">
    <text evidence="3">Removes the formyl group from the N-terminal Met of newly synthesized proteins.</text>
</comment>
<reference evidence="5" key="1">
    <citation type="journal article" date="2022" name="Int. J. Mol. Sci.">
        <title>Draft Genome of Tanacetum Coccineum: Genomic Comparison of Closely Related Tanacetum-Family Plants.</title>
        <authorList>
            <person name="Yamashiro T."/>
            <person name="Shiraishi A."/>
            <person name="Nakayama K."/>
            <person name="Satake H."/>
        </authorList>
    </citation>
    <scope>NUCLEOTIDE SEQUENCE</scope>
</reference>
<protein>
    <recommendedName>
        <fullName evidence="2 3">Peptide deformylase</fullName>
        <ecNumber evidence="2 3">3.5.1.88</ecNumber>
    </recommendedName>
</protein>
<evidence type="ECO:0000256" key="4">
    <source>
        <dbReference type="SAM" id="MobiDB-lite"/>
    </source>
</evidence>
<proteinExistence type="inferred from homology"/>
<accession>A0ABQ5EX94</accession>
<dbReference type="PANTHER" id="PTHR10458:SF17">
    <property type="entry name" value="PEPTIDE DEFORMYLASE"/>
    <property type="match status" value="1"/>
</dbReference>
<organism evidence="5 6">
    <name type="scientific">Tanacetum coccineum</name>
    <dbReference type="NCBI Taxonomy" id="301880"/>
    <lineage>
        <taxon>Eukaryota</taxon>
        <taxon>Viridiplantae</taxon>
        <taxon>Streptophyta</taxon>
        <taxon>Embryophyta</taxon>
        <taxon>Tracheophyta</taxon>
        <taxon>Spermatophyta</taxon>
        <taxon>Magnoliopsida</taxon>
        <taxon>eudicotyledons</taxon>
        <taxon>Gunneridae</taxon>
        <taxon>Pentapetalae</taxon>
        <taxon>asterids</taxon>
        <taxon>campanulids</taxon>
        <taxon>Asterales</taxon>
        <taxon>Asteraceae</taxon>
        <taxon>Asteroideae</taxon>
        <taxon>Anthemideae</taxon>
        <taxon>Anthemidinae</taxon>
        <taxon>Tanacetum</taxon>
    </lineage>
</organism>
<dbReference type="InterPro" id="IPR036821">
    <property type="entry name" value="Peptide_deformylase_sf"/>
</dbReference>
<dbReference type="HAMAP" id="MF_00163">
    <property type="entry name" value="Pep_deformylase"/>
    <property type="match status" value="1"/>
</dbReference>
<keyword evidence="3" id="KW-0934">Plastid</keyword>
<evidence type="ECO:0000256" key="1">
    <source>
        <dbReference type="ARBA" id="ARBA00010759"/>
    </source>
</evidence>
<keyword evidence="3" id="KW-0150">Chloroplast</keyword>
<sequence length="236" mass="26363">MNSLRRLSRFPVAGKHLTQPKPKPTVNPSFPAKNTCYYSHASWLAGLRKKTKVVAELPGIVQAGDPVLHEPAKEVLAEEIGSGRVQKIIDDMVNVMRTRPGVGLAAPQIGISKKIIVLEDTKEYIAHAPEDENIAQDRRPFDLLVILNPKLKRKGNKSALFFEGCLRYLEVEVTGLDREGKPIKVDACGWQARILQHECDHLEGTLYVDKMLKRTFRTIDNVDLPLAKGCPKQGVR</sequence>
<dbReference type="Proteomes" id="UP001151760">
    <property type="component" value="Unassembled WGS sequence"/>
</dbReference>